<protein>
    <recommendedName>
        <fullName evidence="14">Cation-transporting P-type ATPase C-terminal domain-containing protein</fullName>
    </recommendedName>
</protein>
<organism evidence="12 13">
    <name type="scientific">Punica granatum</name>
    <name type="common">Pomegranate</name>
    <dbReference type="NCBI Taxonomy" id="22663"/>
    <lineage>
        <taxon>Eukaryota</taxon>
        <taxon>Viridiplantae</taxon>
        <taxon>Streptophyta</taxon>
        <taxon>Embryophyta</taxon>
        <taxon>Tracheophyta</taxon>
        <taxon>Spermatophyta</taxon>
        <taxon>Magnoliopsida</taxon>
        <taxon>eudicotyledons</taxon>
        <taxon>Gunneridae</taxon>
        <taxon>Pentapetalae</taxon>
        <taxon>rosids</taxon>
        <taxon>malvids</taxon>
        <taxon>Myrtales</taxon>
        <taxon>Lythraceae</taxon>
        <taxon>Punica</taxon>
    </lineage>
</organism>
<dbReference type="Proteomes" id="UP000233551">
    <property type="component" value="Unassembled WGS sequence"/>
</dbReference>
<evidence type="ECO:0000256" key="4">
    <source>
        <dbReference type="ARBA" id="ARBA00022837"/>
    </source>
</evidence>
<dbReference type="GO" id="GO:0005524">
    <property type="term" value="F:ATP binding"/>
    <property type="evidence" value="ECO:0007669"/>
    <property type="project" value="InterPro"/>
</dbReference>
<feature type="compositionally biased region" description="Basic and acidic residues" evidence="8">
    <location>
        <begin position="29"/>
        <end position="42"/>
    </location>
</feature>
<dbReference type="Gene3D" id="3.40.50.1000">
    <property type="entry name" value="HAD superfamily/HAD-like"/>
    <property type="match status" value="2"/>
</dbReference>
<gene>
    <name evidence="12" type="ORF">CRG98_034734</name>
</gene>
<comment type="subcellular location">
    <subcellularLocation>
        <location evidence="1">Membrane</location>
    </subcellularLocation>
</comment>
<evidence type="ECO:0000256" key="1">
    <source>
        <dbReference type="ARBA" id="ARBA00004370"/>
    </source>
</evidence>
<dbReference type="InterPro" id="IPR008250">
    <property type="entry name" value="ATPase_P-typ_transduc_dom_A_sf"/>
</dbReference>
<evidence type="ECO:0000259" key="10">
    <source>
        <dbReference type="Pfam" id="PF00122"/>
    </source>
</evidence>
<dbReference type="SUPFAM" id="SSF81653">
    <property type="entry name" value="Calcium ATPase, transduction domain A"/>
    <property type="match status" value="1"/>
</dbReference>
<evidence type="ECO:0000313" key="12">
    <source>
        <dbReference type="EMBL" id="PKI44786.1"/>
    </source>
</evidence>
<dbReference type="Pfam" id="PF00689">
    <property type="entry name" value="Cation_ATPase_C"/>
    <property type="match status" value="2"/>
</dbReference>
<dbReference type="InterPro" id="IPR023214">
    <property type="entry name" value="HAD_sf"/>
</dbReference>
<keyword evidence="2 9" id="KW-0812">Transmembrane</keyword>
<dbReference type="InterPro" id="IPR059000">
    <property type="entry name" value="ATPase_P-type_domA"/>
</dbReference>
<dbReference type="PANTHER" id="PTHR24093:SF509">
    <property type="entry name" value="CALCIUM-TRANSPORTING ATPASE"/>
    <property type="match status" value="1"/>
</dbReference>
<evidence type="ECO:0000256" key="9">
    <source>
        <dbReference type="SAM" id="Phobius"/>
    </source>
</evidence>
<name>A0A2I0IN43_PUNGR</name>
<evidence type="ECO:0000256" key="6">
    <source>
        <dbReference type="ARBA" id="ARBA00022989"/>
    </source>
</evidence>
<dbReference type="InterPro" id="IPR023298">
    <property type="entry name" value="ATPase_P-typ_TM_dom_sf"/>
</dbReference>
<dbReference type="Pfam" id="PF00702">
    <property type="entry name" value="Hydrolase"/>
    <property type="match status" value="1"/>
</dbReference>
<dbReference type="GO" id="GO:0046872">
    <property type="term" value="F:metal ion binding"/>
    <property type="evidence" value="ECO:0007669"/>
    <property type="project" value="UniProtKB-KW"/>
</dbReference>
<dbReference type="PANTHER" id="PTHR24093">
    <property type="entry name" value="CATION TRANSPORTING ATPASE"/>
    <property type="match status" value="1"/>
</dbReference>
<evidence type="ECO:0000256" key="2">
    <source>
        <dbReference type="ARBA" id="ARBA00022692"/>
    </source>
</evidence>
<evidence type="ECO:0000259" key="11">
    <source>
        <dbReference type="Pfam" id="PF00689"/>
    </source>
</evidence>
<dbReference type="Gene3D" id="2.70.150.10">
    <property type="entry name" value="Calcium-transporting ATPase, cytoplasmic transduction domain A"/>
    <property type="match status" value="1"/>
</dbReference>
<dbReference type="PRINTS" id="PR00120">
    <property type="entry name" value="HATPASE"/>
</dbReference>
<feature type="transmembrane region" description="Helical" evidence="9">
    <location>
        <begin position="243"/>
        <end position="263"/>
    </location>
</feature>
<evidence type="ECO:0000256" key="7">
    <source>
        <dbReference type="ARBA" id="ARBA00023136"/>
    </source>
</evidence>
<dbReference type="AlphaFoldDB" id="A0A2I0IN43"/>
<evidence type="ECO:0000256" key="8">
    <source>
        <dbReference type="SAM" id="MobiDB-lite"/>
    </source>
</evidence>
<dbReference type="InterPro" id="IPR036412">
    <property type="entry name" value="HAD-like_sf"/>
</dbReference>
<feature type="region of interest" description="Disordered" evidence="8">
    <location>
        <begin position="20"/>
        <end position="44"/>
    </location>
</feature>
<accession>A0A2I0IN43</accession>
<reference evidence="12 13" key="1">
    <citation type="submission" date="2017-11" db="EMBL/GenBank/DDBJ databases">
        <title>De-novo sequencing of pomegranate (Punica granatum L.) genome.</title>
        <authorList>
            <person name="Akparov Z."/>
            <person name="Amiraslanov A."/>
            <person name="Hajiyeva S."/>
            <person name="Abbasov M."/>
            <person name="Kaur K."/>
            <person name="Hamwieh A."/>
            <person name="Solovyev V."/>
            <person name="Salamov A."/>
            <person name="Braich B."/>
            <person name="Kosarev P."/>
            <person name="Mahmoud A."/>
            <person name="Hajiyev E."/>
            <person name="Babayeva S."/>
            <person name="Izzatullayeva V."/>
            <person name="Mammadov A."/>
            <person name="Mammadov A."/>
            <person name="Sharifova S."/>
            <person name="Ojaghi J."/>
            <person name="Eynullazada K."/>
            <person name="Bayramov B."/>
            <person name="Abdulazimova A."/>
            <person name="Shahmuradov I."/>
        </authorList>
    </citation>
    <scope>NUCLEOTIDE SEQUENCE [LARGE SCALE GENOMIC DNA]</scope>
    <source>
        <strain evidence="13">cv. AG2017</strain>
        <tissue evidence="12">Leaf</tissue>
    </source>
</reference>
<feature type="domain" description="Cation-transporting P-type ATPase C-terminal" evidence="11">
    <location>
        <begin position="541"/>
        <end position="617"/>
    </location>
</feature>
<feature type="transmembrane region" description="Helical" evidence="9">
    <location>
        <begin position="104"/>
        <end position="121"/>
    </location>
</feature>
<keyword evidence="3" id="KW-0479">Metal-binding</keyword>
<dbReference type="GO" id="GO:0016887">
    <property type="term" value="F:ATP hydrolysis activity"/>
    <property type="evidence" value="ECO:0007669"/>
    <property type="project" value="InterPro"/>
</dbReference>
<evidence type="ECO:0008006" key="14">
    <source>
        <dbReference type="Google" id="ProtNLM"/>
    </source>
</evidence>
<sequence>MSHSVPVNNPRILRKLSSITIDVPPGDDGSNKEDGKDEKVDPRSLSPMIRRRALRLWRSSTARKEFLQVLPGSLYEPGCHVAPLVLRVPLFQNGLNEGWSEDDGIVSGVYLLVIVLAIINYKQSRQFRKLWNVSSDKMIEVVSGGRKQKISIVEVLVDDLVCLKIGDRIPADRLFVDGHSLKVVDELSVTRENGHVEVNGNENPFLLSGTKVTEGYFIGKTPDESGSVEYRSGQTKRNDVTRAILMIIAPAGAMVVVAIPMGLPQAVTLTLAYAKKRMVSDNIAMVRKLSACETTGSATTICTDKIGALTLKYPCHLEVRSAVESCKNEGVNFKMITGDDVHTARAIAIECGILETPKDNSKIEEMIVEGVEFRNFSPGESFAAVDRIRVTARSFPFDKLLMVQTLKHKGDVVAVTGDRTNDAPAFKEADIGLSMGIQGTEVAKESSDIVILDGNFVSVVTILRWGRCMYNNIQLTVIVAAHVINVVAALSSAEVPLNAVQLLWVHLIVDILGALALTTERPTNDLLSHPPMQRSEPHITLVFIEFNARKLKEKNGFKGFHKNKLFIGIIGVTLVFQVLMIEFLKKLANAERLGWTQWAACIGIASLTWPIGWLVKCIPLSSVRSVLPSKQASAS</sequence>
<evidence type="ECO:0000256" key="5">
    <source>
        <dbReference type="ARBA" id="ARBA00022842"/>
    </source>
</evidence>
<evidence type="ECO:0000313" key="13">
    <source>
        <dbReference type="Proteomes" id="UP000233551"/>
    </source>
</evidence>
<dbReference type="InterPro" id="IPR006068">
    <property type="entry name" value="ATPase_P-typ_cation-transptr_C"/>
</dbReference>
<evidence type="ECO:0000256" key="3">
    <source>
        <dbReference type="ARBA" id="ARBA00022723"/>
    </source>
</evidence>
<comment type="caution">
    <text evidence="12">The sequence shown here is derived from an EMBL/GenBank/DDBJ whole genome shotgun (WGS) entry which is preliminary data.</text>
</comment>
<proteinExistence type="predicted"/>
<dbReference type="NCBIfam" id="TIGR01494">
    <property type="entry name" value="ATPase_P-type"/>
    <property type="match status" value="1"/>
</dbReference>
<feature type="transmembrane region" description="Helical" evidence="9">
    <location>
        <begin position="565"/>
        <end position="583"/>
    </location>
</feature>
<keyword evidence="6 9" id="KW-1133">Transmembrane helix</keyword>
<keyword evidence="5" id="KW-0460">Magnesium</keyword>
<dbReference type="STRING" id="22663.A0A2I0IN43"/>
<feature type="domain" description="P-type ATPase A" evidence="10">
    <location>
        <begin position="137"/>
        <end position="219"/>
    </location>
</feature>
<feature type="domain" description="Cation-transporting P-type ATPase C-terminal" evidence="11">
    <location>
        <begin position="495"/>
        <end position="540"/>
    </location>
</feature>
<dbReference type="SUPFAM" id="SSF56784">
    <property type="entry name" value="HAD-like"/>
    <property type="match status" value="1"/>
</dbReference>
<dbReference type="Gene3D" id="1.20.1110.10">
    <property type="entry name" value="Calcium-transporting ATPase, transmembrane domain"/>
    <property type="match status" value="2"/>
</dbReference>
<feature type="transmembrane region" description="Helical" evidence="9">
    <location>
        <begin position="595"/>
        <end position="615"/>
    </location>
</feature>
<keyword evidence="13" id="KW-1185">Reference proteome</keyword>
<dbReference type="SUPFAM" id="SSF81665">
    <property type="entry name" value="Calcium ATPase, transmembrane domain M"/>
    <property type="match status" value="1"/>
</dbReference>
<dbReference type="GO" id="GO:0005388">
    <property type="term" value="F:P-type calcium transporter activity"/>
    <property type="evidence" value="ECO:0007669"/>
    <property type="project" value="TreeGrafter"/>
</dbReference>
<dbReference type="EMBL" id="PGOL01002823">
    <property type="protein sequence ID" value="PKI44786.1"/>
    <property type="molecule type" value="Genomic_DNA"/>
</dbReference>
<dbReference type="InterPro" id="IPR001757">
    <property type="entry name" value="P_typ_ATPase"/>
</dbReference>
<keyword evidence="4" id="KW-0106">Calcium</keyword>
<dbReference type="GO" id="GO:0005886">
    <property type="term" value="C:plasma membrane"/>
    <property type="evidence" value="ECO:0007669"/>
    <property type="project" value="TreeGrafter"/>
</dbReference>
<dbReference type="Pfam" id="PF00122">
    <property type="entry name" value="E1-E2_ATPase"/>
    <property type="match status" value="1"/>
</dbReference>
<keyword evidence="7 9" id="KW-0472">Membrane</keyword>